<dbReference type="EMBL" id="MZNU01000003">
    <property type="protein sequence ID" value="OWP07540.1"/>
    <property type="molecule type" value="Genomic_DNA"/>
</dbReference>
<dbReference type="OrthoDB" id="4766847at2759"/>
<comment type="caution">
    <text evidence="2">The sequence shown here is derived from an EMBL/GenBank/DDBJ whole genome shotgun (WGS) entry which is preliminary data.</text>
</comment>
<sequence length="254" mass="25486">MFFTTAAIFFAILPLVIATSCTTSGAEEWPANNDFTGAPFLGNSGAFGGAQDVAGCASYCKQDQSCVTKCLALIMQGQCNAVGGSACEDSTGTSSSISNPADDFIKKLRRRAVLDCTGSETCYQYNDGSLLCVDLGTGLYHDDADGNGSLVDGTYTADSGQVQTGTETPADIATKTATTARRASAAPTTALTAADSTRISAAVDTATTAPTRTSASAATQTSAVATSATSNAAIALQQAGPVVGALGLIVGLVL</sequence>
<dbReference type="InParanoid" id="A0A218ZIQ2"/>
<proteinExistence type="predicted"/>
<evidence type="ECO:0000256" key="1">
    <source>
        <dbReference type="SAM" id="SignalP"/>
    </source>
</evidence>
<dbReference type="AlphaFoldDB" id="A0A218ZIQ2"/>
<dbReference type="Proteomes" id="UP000242519">
    <property type="component" value="Unassembled WGS sequence"/>
</dbReference>
<name>A0A218ZIQ2_9HELO</name>
<feature type="chain" id="PRO_5012352295" evidence="1">
    <location>
        <begin position="19"/>
        <end position="254"/>
    </location>
</feature>
<accession>A0A218ZIQ2</accession>
<evidence type="ECO:0000313" key="3">
    <source>
        <dbReference type="Proteomes" id="UP000242519"/>
    </source>
</evidence>
<keyword evidence="3" id="KW-1185">Reference proteome</keyword>
<evidence type="ECO:0000313" key="2">
    <source>
        <dbReference type="EMBL" id="OWP07540.1"/>
    </source>
</evidence>
<reference evidence="2 3" key="1">
    <citation type="submission" date="2017-04" db="EMBL/GenBank/DDBJ databases">
        <title>Draft genome sequence of Marssonina coronaria NL1: causal agent of apple blotch.</title>
        <authorList>
            <person name="Cheng Q."/>
        </authorList>
    </citation>
    <scope>NUCLEOTIDE SEQUENCE [LARGE SCALE GENOMIC DNA]</scope>
    <source>
        <strain evidence="2 3">NL1</strain>
    </source>
</reference>
<gene>
    <name evidence="2" type="ORF">B2J93_8992</name>
</gene>
<feature type="signal peptide" evidence="1">
    <location>
        <begin position="1"/>
        <end position="18"/>
    </location>
</feature>
<organism evidence="2 3">
    <name type="scientific">Diplocarpon coronariae</name>
    <dbReference type="NCBI Taxonomy" id="2795749"/>
    <lineage>
        <taxon>Eukaryota</taxon>
        <taxon>Fungi</taxon>
        <taxon>Dikarya</taxon>
        <taxon>Ascomycota</taxon>
        <taxon>Pezizomycotina</taxon>
        <taxon>Leotiomycetes</taxon>
        <taxon>Helotiales</taxon>
        <taxon>Drepanopezizaceae</taxon>
        <taxon>Diplocarpon</taxon>
    </lineage>
</organism>
<keyword evidence="1" id="KW-0732">Signal</keyword>
<protein>
    <submittedName>
        <fullName evidence="2">Uncharacterized protein</fullName>
    </submittedName>
</protein>